<sequence>MSDNNKPPAASRRTMKLLLKQYKDNRVKNANIIVDVMQRLESNESGSITSAITGLHQIFTMVLIHEDIQLPRDNLPESVQSASEKFSTWLFARYTETHNRMLELLGHKEQGVQELALCCIVKLLQSEGQHPIKTTPGIYPFPIERLEALVSALVVDSVDNQHLITLLFEYLECQDFMYYSLMAVNRIVKAHKGKDITEVYMNNLFLFLEQFSLPEGGSSKLLIQKLLLYPDSDEKVQEEESTCEKKTSPFTLPYEQTSQCLGDIWEEVMKYSLTPDLHRRSLILLPDKVMPHLKQPVQLTGFFMESYNRGGGLSLLALQGVFVLISKHNLDYPDFYTKVYAMLEPTIFHARYRPRFFMLLDRFLASSYLPEYMVASFTKRLSRLCLVAPTPCLILLIKFIANLLIRFPGLRKMIHNPHATSVERDPFDADESDMSKTHASESSLWEVASLQQHTLPYVAKAASFINRNLPIMEYNIGEYVESTYEEIFERNCKLTVKENVPTTFHKPKGLFEYHCDQMSQDWSMV</sequence>
<dbReference type="PANTHER" id="PTHR12455">
    <property type="entry name" value="NUCLEOLAR COMPLEX PROTEIN 4"/>
    <property type="match status" value="1"/>
</dbReference>
<comment type="subcellular location">
    <subcellularLocation>
        <location evidence="1">Nucleus membrane</location>
        <topology evidence="1">Multi-pass membrane protein</topology>
    </subcellularLocation>
</comment>
<evidence type="ECO:0000259" key="5">
    <source>
        <dbReference type="Pfam" id="PF03914"/>
    </source>
</evidence>
<dbReference type="Pfam" id="PF03914">
    <property type="entry name" value="CBF"/>
    <property type="match status" value="1"/>
</dbReference>
<reference evidence="6" key="1">
    <citation type="submission" date="2023-10" db="EMBL/GenBank/DDBJ databases">
        <title>Genome assemblies of two species of porcelain crab, Petrolisthes cinctipes and Petrolisthes manimaculis (Anomura: Porcellanidae).</title>
        <authorList>
            <person name="Angst P."/>
        </authorList>
    </citation>
    <scope>NUCLEOTIDE SEQUENCE</scope>
    <source>
        <strain evidence="6">PB745_01</strain>
        <tissue evidence="6">Gill</tissue>
    </source>
</reference>
<keyword evidence="7" id="KW-1185">Reference proteome</keyword>
<evidence type="ECO:0000256" key="2">
    <source>
        <dbReference type="ARBA" id="ARBA00007797"/>
    </source>
</evidence>
<evidence type="ECO:0000256" key="4">
    <source>
        <dbReference type="ARBA" id="ARBA00022989"/>
    </source>
</evidence>
<dbReference type="GO" id="GO:0030692">
    <property type="term" value="C:Noc4p-Nop14p complex"/>
    <property type="evidence" value="ECO:0007669"/>
    <property type="project" value="TreeGrafter"/>
</dbReference>
<keyword evidence="4" id="KW-0472">Membrane</keyword>
<evidence type="ECO:0000313" key="7">
    <source>
        <dbReference type="Proteomes" id="UP001286313"/>
    </source>
</evidence>
<dbReference type="GO" id="GO:0031965">
    <property type="term" value="C:nuclear membrane"/>
    <property type="evidence" value="ECO:0007669"/>
    <property type="project" value="UniProtKB-SubCell"/>
</dbReference>
<comment type="similarity">
    <text evidence="2">Belongs to the CBF/MAK21 family.</text>
</comment>
<feature type="domain" description="CCAAT-binding factor" evidence="5">
    <location>
        <begin position="314"/>
        <end position="462"/>
    </location>
</feature>
<comment type="caution">
    <text evidence="6">The sequence shown here is derived from an EMBL/GenBank/DDBJ whole genome shotgun (WGS) entry which is preliminary data.</text>
</comment>
<organism evidence="6 7">
    <name type="scientific">Petrolisthes cinctipes</name>
    <name type="common">Flat porcelain crab</name>
    <dbReference type="NCBI Taxonomy" id="88211"/>
    <lineage>
        <taxon>Eukaryota</taxon>
        <taxon>Metazoa</taxon>
        <taxon>Ecdysozoa</taxon>
        <taxon>Arthropoda</taxon>
        <taxon>Crustacea</taxon>
        <taxon>Multicrustacea</taxon>
        <taxon>Malacostraca</taxon>
        <taxon>Eumalacostraca</taxon>
        <taxon>Eucarida</taxon>
        <taxon>Decapoda</taxon>
        <taxon>Pleocyemata</taxon>
        <taxon>Anomura</taxon>
        <taxon>Galatheoidea</taxon>
        <taxon>Porcellanidae</taxon>
        <taxon>Petrolisthes</taxon>
    </lineage>
</organism>
<keyword evidence="4" id="KW-1133">Transmembrane helix</keyword>
<accession>A0AAE1JYN2</accession>
<evidence type="ECO:0000313" key="6">
    <source>
        <dbReference type="EMBL" id="KAK3860482.1"/>
    </source>
</evidence>
<dbReference type="AlphaFoldDB" id="A0AAE1JYN2"/>
<dbReference type="GO" id="GO:0032040">
    <property type="term" value="C:small-subunit processome"/>
    <property type="evidence" value="ECO:0007669"/>
    <property type="project" value="TreeGrafter"/>
</dbReference>
<evidence type="ECO:0000256" key="1">
    <source>
        <dbReference type="ARBA" id="ARBA00004232"/>
    </source>
</evidence>
<keyword evidence="3" id="KW-0812">Transmembrane</keyword>
<dbReference type="PANTHER" id="PTHR12455:SF0">
    <property type="entry name" value="NUCLEOLAR COMPLEX PROTEIN 4 HOMOLOG"/>
    <property type="match status" value="1"/>
</dbReference>
<dbReference type="SUPFAM" id="SSF48371">
    <property type="entry name" value="ARM repeat"/>
    <property type="match status" value="1"/>
</dbReference>
<evidence type="ECO:0000256" key="3">
    <source>
        <dbReference type="ARBA" id="ARBA00022692"/>
    </source>
</evidence>
<name>A0AAE1JYN2_PETCI</name>
<dbReference type="GO" id="GO:0042254">
    <property type="term" value="P:ribosome biogenesis"/>
    <property type="evidence" value="ECO:0007669"/>
    <property type="project" value="InterPro"/>
</dbReference>
<dbReference type="Proteomes" id="UP001286313">
    <property type="component" value="Unassembled WGS sequence"/>
</dbReference>
<dbReference type="InterPro" id="IPR016024">
    <property type="entry name" value="ARM-type_fold"/>
</dbReference>
<gene>
    <name evidence="6" type="ORF">Pcinc_033473</name>
</gene>
<proteinExistence type="inferred from homology"/>
<protein>
    <recommendedName>
        <fullName evidence="5">CCAAT-binding factor domain-containing protein</fullName>
    </recommendedName>
</protein>
<dbReference type="EMBL" id="JAWQEG010004719">
    <property type="protein sequence ID" value="KAK3860482.1"/>
    <property type="molecule type" value="Genomic_DNA"/>
</dbReference>
<dbReference type="InterPro" id="IPR005612">
    <property type="entry name" value="CCAAT-binding_factor"/>
</dbReference>
<dbReference type="InterPro" id="IPR027193">
    <property type="entry name" value="Noc4"/>
</dbReference>